<proteinExistence type="predicted"/>
<dbReference type="InterPro" id="IPR027417">
    <property type="entry name" value="P-loop_NTPase"/>
</dbReference>
<dbReference type="InterPro" id="IPR016032">
    <property type="entry name" value="Sig_transdc_resp-reg_C-effctor"/>
</dbReference>
<evidence type="ECO:0000256" key="2">
    <source>
        <dbReference type="ARBA" id="ARBA00022840"/>
    </source>
</evidence>
<accession>A0A2U3NDT3</accession>
<dbReference type="AlphaFoldDB" id="A0A2U3NDT3"/>
<dbReference type="SUPFAM" id="SSF48452">
    <property type="entry name" value="TPR-like"/>
    <property type="match status" value="1"/>
</dbReference>
<dbReference type="Pfam" id="PF13191">
    <property type="entry name" value="AAA_16"/>
    <property type="match status" value="1"/>
</dbReference>
<dbReference type="PANTHER" id="PTHR16305">
    <property type="entry name" value="TESTICULAR SOLUBLE ADENYLYL CYCLASE"/>
    <property type="match status" value="1"/>
</dbReference>
<dbReference type="STRING" id="1841859.GCA_900157385_03149"/>
<dbReference type="GO" id="GO:0005524">
    <property type="term" value="F:ATP binding"/>
    <property type="evidence" value="ECO:0007669"/>
    <property type="project" value="UniProtKB-KW"/>
</dbReference>
<keyword evidence="1" id="KW-0547">Nucleotide-binding</keyword>
<gene>
    <name evidence="4" type="ORF">MTAB308_3149</name>
</gene>
<dbReference type="SUPFAM" id="SSF46894">
    <property type="entry name" value="C-terminal effector domain of the bipartite response regulators"/>
    <property type="match status" value="1"/>
</dbReference>
<dbReference type="Pfam" id="PF00196">
    <property type="entry name" value="GerE"/>
    <property type="match status" value="1"/>
</dbReference>
<dbReference type="PRINTS" id="PR00038">
    <property type="entry name" value="HTHLUXR"/>
</dbReference>
<dbReference type="InterPro" id="IPR036388">
    <property type="entry name" value="WH-like_DNA-bd_sf"/>
</dbReference>
<evidence type="ECO:0000259" key="3">
    <source>
        <dbReference type="PROSITE" id="PS50043"/>
    </source>
</evidence>
<evidence type="ECO:0000313" key="5">
    <source>
        <dbReference type="Proteomes" id="UP000241595"/>
    </source>
</evidence>
<dbReference type="Proteomes" id="UP000241595">
    <property type="component" value="Unassembled WGS sequence"/>
</dbReference>
<keyword evidence="5" id="KW-1185">Reference proteome</keyword>
<dbReference type="EMBL" id="FTRV01000013">
    <property type="protein sequence ID" value="SPM29657.1"/>
    <property type="molecule type" value="Genomic_DNA"/>
</dbReference>
<dbReference type="Gene3D" id="1.25.40.10">
    <property type="entry name" value="Tetratricopeptide repeat domain"/>
    <property type="match status" value="1"/>
</dbReference>
<feature type="domain" description="HTH luxR-type" evidence="3">
    <location>
        <begin position="803"/>
        <end position="868"/>
    </location>
</feature>
<protein>
    <submittedName>
        <fullName evidence="4">ATP-, maltotriose-and DNA-dependent transcriptional regulator MalT</fullName>
    </submittedName>
</protein>
<dbReference type="PROSITE" id="PS50043">
    <property type="entry name" value="HTH_LUXR_2"/>
    <property type="match status" value="1"/>
</dbReference>
<dbReference type="Gene3D" id="1.10.10.10">
    <property type="entry name" value="Winged helix-like DNA-binding domain superfamily/Winged helix DNA-binding domain"/>
    <property type="match status" value="1"/>
</dbReference>
<dbReference type="GO" id="GO:0003677">
    <property type="term" value="F:DNA binding"/>
    <property type="evidence" value="ECO:0007669"/>
    <property type="project" value="InterPro"/>
</dbReference>
<dbReference type="GO" id="GO:0006355">
    <property type="term" value="P:regulation of DNA-templated transcription"/>
    <property type="evidence" value="ECO:0007669"/>
    <property type="project" value="InterPro"/>
</dbReference>
<dbReference type="InterPro" id="IPR041664">
    <property type="entry name" value="AAA_16"/>
</dbReference>
<dbReference type="SMART" id="SM00421">
    <property type="entry name" value="HTH_LUXR"/>
    <property type="match status" value="1"/>
</dbReference>
<name>A0A2U3NDT3_9MYCO</name>
<dbReference type="SUPFAM" id="SSF52540">
    <property type="entry name" value="P-loop containing nucleoside triphosphate hydrolases"/>
    <property type="match status" value="1"/>
</dbReference>
<organism evidence="4 5">
    <name type="scientific">Mycobacterium terramassiliense</name>
    <dbReference type="NCBI Taxonomy" id="1841859"/>
    <lineage>
        <taxon>Bacteria</taxon>
        <taxon>Bacillati</taxon>
        <taxon>Actinomycetota</taxon>
        <taxon>Actinomycetes</taxon>
        <taxon>Mycobacteriales</taxon>
        <taxon>Mycobacteriaceae</taxon>
        <taxon>Mycobacterium</taxon>
    </lineage>
</organism>
<evidence type="ECO:0000313" key="4">
    <source>
        <dbReference type="EMBL" id="SPM29657.1"/>
    </source>
</evidence>
<feature type="non-terminal residue" evidence="4">
    <location>
        <position position="1"/>
    </location>
</feature>
<dbReference type="InterPro" id="IPR011990">
    <property type="entry name" value="TPR-like_helical_dom_sf"/>
</dbReference>
<keyword evidence="2" id="KW-0067">ATP-binding</keyword>
<dbReference type="CDD" id="cd06170">
    <property type="entry name" value="LuxR_C_like"/>
    <property type="match status" value="1"/>
</dbReference>
<dbReference type="PANTHER" id="PTHR16305:SF35">
    <property type="entry name" value="TRANSCRIPTIONAL ACTIVATOR DOMAIN"/>
    <property type="match status" value="1"/>
</dbReference>
<dbReference type="GO" id="GO:0005737">
    <property type="term" value="C:cytoplasm"/>
    <property type="evidence" value="ECO:0007669"/>
    <property type="project" value="TreeGrafter"/>
</dbReference>
<sequence>VERLLEREAVLAKLAALTRAARRGRGQAVLLRGEAGVGKTAAIARFTAGLDAELRVLRGWCDPLAAPRPLGPLLDALAGVGLAAARALDEAIESGDTGALYRRLLTVLRDGHRWVWVIEDAHWADGATLDLLRFLARRIDSLPLLLLVSYRDDQLDRQHPLSVALGDIATCAAVSRLALEPLSRDAVAVLAAGSGVNADQLYQLTGGNPFYATEVLAAGPQALQHNALPRSITEAVCGRLGRLSAAARETAHAVAICGPRVHAELLHKVCPAAGAGLAECLDAGVLLTDCDVIGFRHELARLATLDQVPNHERTALHTRALAALAEPPIDPNTFAALAFHAHEVGDGTAVIRYGVAGAQRAAALGAHRQAADLYELALHRADTDPDEQRVLWLEQHAVACYLCGRGEAAVSSWRQAISLRHAMGDRLGEGDDLRWLSHGLWGLGRVAESGEAGRASLRLLQDACTRACPQLAWSLVNMAEQGLWNFDPACADYAARAISVGTELGDDAVVARARGYTALANVVRTDTGWEELEAVCHQARAADARGETAAFFGAVTGFIAAMHYDPDRAVRYTADTVAYCRDHGIYLFEGIAGGADLLVGLHRGEWDRARARAEDLLSRPGLTLVNLIAPRLVLALIHARRGEQPVASLLDDIEASSESDQQRFFPVWAARAEAAWLAGDDDTARNVARSALIKMGDWNPWLIWQLRRWARLPGGPPEPVHVTDAATPFHLEISGDWRAAAAAWTRRGCPYDTAIAQLGGDITAVESALTTFRRLGAPAAARRAQQRLTALRGDARRGMGARTVSDPDGLTPRQREVLTLIAAGHSDAEVATKLSISPKTVGHHVAAILAKLGVDNRTQAAARIRQPRATASGQI</sequence>
<dbReference type="InterPro" id="IPR000792">
    <property type="entry name" value="Tscrpt_reg_LuxR_C"/>
</dbReference>
<dbReference type="GO" id="GO:0004016">
    <property type="term" value="F:adenylate cyclase activity"/>
    <property type="evidence" value="ECO:0007669"/>
    <property type="project" value="TreeGrafter"/>
</dbReference>
<evidence type="ECO:0000256" key="1">
    <source>
        <dbReference type="ARBA" id="ARBA00022741"/>
    </source>
</evidence>
<reference evidence="4 5" key="1">
    <citation type="submission" date="2017-01" db="EMBL/GenBank/DDBJ databases">
        <authorList>
            <consortium name="Urmite Genomes"/>
        </authorList>
    </citation>
    <scope>NUCLEOTIDE SEQUENCE [LARGE SCALE GENOMIC DNA]</scope>
    <source>
        <strain evidence="4 5">AB308</strain>
    </source>
</reference>